<comment type="caution">
    <text evidence="3">The sequence shown here is derived from an EMBL/GenBank/DDBJ whole genome shotgun (WGS) entry which is preliminary data.</text>
</comment>
<feature type="transmembrane region" description="Helical" evidence="2">
    <location>
        <begin position="34"/>
        <end position="54"/>
    </location>
</feature>
<keyword evidence="2" id="KW-1133">Transmembrane helix</keyword>
<feature type="compositionally biased region" description="Polar residues" evidence="1">
    <location>
        <begin position="318"/>
        <end position="329"/>
    </location>
</feature>
<gene>
    <name evidence="3" type="ORF">CYMTET_34605</name>
</gene>
<dbReference type="EMBL" id="LGRX02021838">
    <property type="protein sequence ID" value="KAK3256251.1"/>
    <property type="molecule type" value="Genomic_DNA"/>
</dbReference>
<feature type="compositionally biased region" description="Low complexity" evidence="1">
    <location>
        <begin position="359"/>
        <end position="377"/>
    </location>
</feature>
<dbReference type="AlphaFoldDB" id="A0AAE0FBC7"/>
<sequence>MRDRIAFYQVLCSEIGLPEMLAAPTLLLMETLCAVAYIAPMVLLIFVAVFFYELHLLRNKFVNKAPESASGPETVLVSEEPMAVAASAAPSPVQDPEYVLEERRRPSAPSPTTGEYLAVELTTSKETVGKSTIAARKVDKENGNGSGELESAVEPAVESAAVSAMEPVVESTVEPALESAVEPVVESRGARRGAHRGARRGVHRGARPGARVESTVEPAVESTVEPDVEPAVEPAVESTTAEESAVEPIAAAVESAVEPAVEPAVEAAVESARGVKEEVESARGVKEEVEGVAGEEEDGPKSNVPELSDVKTEDVRDGSSSADSLQFPSISDLVKKQKAEEPATTLQAPESAVDSMQEAGSAAQPAVAGAAFSAPSGWEASSGPEEVQQEEPEVQEVQEEQEEDWMEEAERELKEYEEKGIRTSRRSGLEANAALINTLELGALLVKAAPALMAKGGDKVKEIWERPGPYSEYYVKEMPGDPQDSEP</sequence>
<keyword evidence="4" id="KW-1185">Reference proteome</keyword>
<keyword evidence="2" id="KW-0472">Membrane</keyword>
<reference evidence="3 4" key="1">
    <citation type="journal article" date="2015" name="Genome Biol. Evol.">
        <title>Comparative Genomics of a Bacterivorous Green Alga Reveals Evolutionary Causalities and Consequences of Phago-Mixotrophic Mode of Nutrition.</title>
        <authorList>
            <person name="Burns J.A."/>
            <person name="Paasch A."/>
            <person name="Narechania A."/>
            <person name="Kim E."/>
        </authorList>
    </citation>
    <scope>NUCLEOTIDE SEQUENCE [LARGE SCALE GENOMIC DNA]</scope>
    <source>
        <strain evidence="3 4">PLY_AMNH</strain>
    </source>
</reference>
<organism evidence="3 4">
    <name type="scientific">Cymbomonas tetramitiformis</name>
    <dbReference type="NCBI Taxonomy" id="36881"/>
    <lineage>
        <taxon>Eukaryota</taxon>
        <taxon>Viridiplantae</taxon>
        <taxon>Chlorophyta</taxon>
        <taxon>Pyramimonadophyceae</taxon>
        <taxon>Pyramimonadales</taxon>
        <taxon>Pyramimonadaceae</taxon>
        <taxon>Cymbomonas</taxon>
    </lineage>
</organism>
<feature type="region of interest" description="Disordered" evidence="1">
    <location>
        <begin position="273"/>
        <end position="411"/>
    </location>
</feature>
<keyword evidence="2" id="KW-0812">Transmembrane</keyword>
<evidence type="ECO:0000313" key="3">
    <source>
        <dbReference type="EMBL" id="KAK3256251.1"/>
    </source>
</evidence>
<protein>
    <submittedName>
        <fullName evidence="3">Uncharacterized protein</fullName>
    </submittedName>
</protein>
<feature type="compositionally biased region" description="Basic and acidic residues" evidence="1">
    <location>
        <begin position="273"/>
        <end position="289"/>
    </location>
</feature>
<evidence type="ECO:0000256" key="2">
    <source>
        <dbReference type="SAM" id="Phobius"/>
    </source>
</evidence>
<evidence type="ECO:0000313" key="4">
    <source>
        <dbReference type="Proteomes" id="UP001190700"/>
    </source>
</evidence>
<name>A0AAE0FBC7_9CHLO</name>
<feature type="region of interest" description="Disordered" evidence="1">
    <location>
        <begin position="180"/>
        <end position="244"/>
    </location>
</feature>
<dbReference type="Proteomes" id="UP001190700">
    <property type="component" value="Unassembled WGS sequence"/>
</dbReference>
<feature type="compositionally biased region" description="Basic and acidic residues" evidence="1">
    <location>
        <begin position="308"/>
        <end position="317"/>
    </location>
</feature>
<accession>A0AAE0FBC7</accession>
<proteinExistence type="predicted"/>
<feature type="compositionally biased region" description="Acidic residues" evidence="1">
    <location>
        <begin position="387"/>
        <end position="410"/>
    </location>
</feature>
<evidence type="ECO:0000256" key="1">
    <source>
        <dbReference type="SAM" id="MobiDB-lite"/>
    </source>
</evidence>
<feature type="compositionally biased region" description="Basic residues" evidence="1">
    <location>
        <begin position="190"/>
        <end position="206"/>
    </location>
</feature>